<dbReference type="PROSITE" id="PS50075">
    <property type="entry name" value="CARRIER"/>
    <property type="match status" value="1"/>
</dbReference>
<sequence>MNAAEVVNALLEERFGVARGEVTADTPLRNLRLDSLALEELRVLIEERLEIDLEEVSLTSRDTVGQLVAAIDGKVAA</sequence>
<gene>
    <name evidence="1" type="primary">acpP_4</name>
    <name evidence="1" type="ORF">SALB_08106</name>
</gene>
<evidence type="ECO:0000313" key="2">
    <source>
        <dbReference type="Proteomes" id="UP000288351"/>
    </source>
</evidence>
<evidence type="ECO:0000313" key="1">
    <source>
        <dbReference type="EMBL" id="GCB95303.1"/>
    </source>
</evidence>
<reference evidence="1 2" key="1">
    <citation type="journal article" date="2019" name="Microbiol. Resour. Announc.">
        <title>Draft Genome Sequence of the Most Traditional epsilon-Poly-l-Lysine Producer, Streptomyces albulus NBRC14147.</title>
        <authorList>
            <person name="Yamanaka K."/>
            <person name="Hamano Y."/>
        </authorList>
    </citation>
    <scope>NUCLEOTIDE SEQUENCE [LARGE SCALE GENOMIC DNA]</scope>
    <source>
        <strain evidence="1 2">NBRC 14147</strain>
    </source>
</reference>
<dbReference type="Gene3D" id="1.10.1200.10">
    <property type="entry name" value="ACP-like"/>
    <property type="match status" value="1"/>
</dbReference>
<dbReference type="EMBL" id="BHXC01000007">
    <property type="protein sequence ID" value="GCB95303.1"/>
    <property type="molecule type" value="Genomic_DNA"/>
</dbReference>
<accession>A0A059WDV3</accession>
<dbReference type="AlphaFoldDB" id="A0A059WDV3"/>
<organism evidence="1 2">
    <name type="scientific">Streptomyces noursei</name>
    <name type="common">Streptomyces albulus</name>
    <dbReference type="NCBI Taxonomy" id="1971"/>
    <lineage>
        <taxon>Bacteria</taxon>
        <taxon>Bacillati</taxon>
        <taxon>Actinomycetota</taxon>
        <taxon>Actinomycetes</taxon>
        <taxon>Kitasatosporales</taxon>
        <taxon>Streptomycetaceae</taxon>
        <taxon>Streptomyces</taxon>
    </lineage>
</organism>
<dbReference type="Pfam" id="PF00550">
    <property type="entry name" value="PP-binding"/>
    <property type="match status" value="1"/>
</dbReference>
<dbReference type="Proteomes" id="UP000288351">
    <property type="component" value="Unassembled WGS sequence"/>
</dbReference>
<dbReference type="STRING" id="68570.DC74_7145"/>
<dbReference type="SUPFAM" id="SSF47336">
    <property type="entry name" value="ACP-like"/>
    <property type="match status" value="1"/>
</dbReference>
<comment type="caution">
    <text evidence="1">The sequence shown here is derived from an EMBL/GenBank/DDBJ whole genome shotgun (WGS) entry which is preliminary data.</text>
</comment>
<proteinExistence type="predicted"/>
<dbReference type="eggNOG" id="ENOG502ZFC8">
    <property type="taxonomic scope" value="Bacteria"/>
</dbReference>
<dbReference type="InterPro" id="IPR036736">
    <property type="entry name" value="ACP-like_sf"/>
</dbReference>
<name>A0A059WDV3_STRNR</name>
<dbReference type="InterPro" id="IPR009081">
    <property type="entry name" value="PP-bd_ACP"/>
</dbReference>
<protein>
    <submittedName>
        <fullName evidence="1">Acyl carrier protein</fullName>
    </submittedName>
</protein>